<dbReference type="InterPro" id="IPR000418">
    <property type="entry name" value="Ets_dom"/>
</dbReference>
<keyword evidence="3" id="KW-0539">Nucleus</keyword>
<evidence type="ECO:0000313" key="7">
    <source>
        <dbReference type="Proteomes" id="UP001153292"/>
    </source>
</evidence>
<comment type="subcellular location">
    <subcellularLocation>
        <location evidence="3">Nucleus</location>
    </subcellularLocation>
</comment>
<comment type="similarity">
    <text evidence="1 3">Belongs to the ETS family.</text>
</comment>
<dbReference type="PANTHER" id="PTHR11849:SF191">
    <property type="entry name" value="ECDYSONE-INDUCED PROTEIN 74EF ISOFORM B"/>
    <property type="match status" value="1"/>
</dbReference>
<evidence type="ECO:0000259" key="5">
    <source>
        <dbReference type="PROSITE" id="PS50061"/>
    </source>
</evidence>
<keyword evidence="7" id="KW-1185">Reference proteome</keyword>
<evidence type="ECO:0000256" key="3">
    <source>
        <dbReference type="RuleBase" id="RU004019"/>
    </source>
</evidence>
<sequence>MERIPCSYPLVKRSATLGSEASPYKEDASRTICRTVRLRNTGDPVAFAAAAKRGSTPLQLHISVLQSHGRIRVERPDLGRCAAHAPKAKGSRFQNLQTHEWEKTWRIKRGAALQPAYIRAPLVSRFKITRSFAAERQKARPSRAAVPGPQIAGDAATARSISGVEEIAAPHDPCVYATQLTGSATCGNRALTATAAPQPVFALLEYSVLAVAALDEAKHKLESEKLLGQTDREKRAQHFLRWAMSARTGSRDARECACVKVSRRRHFLVIGCPSPSPVPCLCPLYLLGGVSERDAYGYGYGGVGGGGGHHFAAPAPPPLPHDDLPYSVFDFGDYQRHHHHNKLKPKKRPRPDHPPAPGVKRKSREGSTTYLWEFLLKLLQDREYCPRYIKWTNREKGVFKLVDSKAVSRLWGLHKNKPDMNYETMGRALRYYYQRGILAKVDGQRLVYQFVDVPKDIVEIDCSLA</sequence>
<protein>
    <recommendedName>
        <fullName evidence="5">ETS domain-containing protein</fullName>
    </recommendedName>
</protein>
<dbReference type="SMART" id="SM00413">
    <property type="entry name" value="ETS"/>
    <property type="match status" value="1"/>
</dbReference>
<dbReference type="PANTHER" id="PTHR11849">
    <property type="entry name" value="ETS"/>
    <property type="match status" value="1"/>
</dbReference>
<name>A0ABN8BEI0_CHISP</name>
<organism evidence="6 7">
    <name type="scientific">Chilo suppressalis</name>
    <name type="common">Asiatic rice borer moth</name>
    <dbReference type="NCBI Taxonomy" id="168631"/>
    <lineage>
        <taxon>Eukaryota</taxon>
        <taxon>Metazoa</taxon>
        <taxon>Ecdysozoa</taxon>
        <taxon>Arthropoda</taxon>
        <taxon>Hexapoda</taxon>
        <taxon>Insecta</taxon>
        <taxon>Pterygota</taxon>
        <taxon>Neoptera</taxon>
        <taxon>Endopterygota</taxon>
        <taxon>Lepidoptera</taxon>
        <taxon>Glossata</taxon>
        <taxon>Ditrysia</taxon>
        <taxon>Pyraloidea</taxon>
        <taxon>Crambidae</taxon>
        <taxon>Crambinae</taxon>
        <taxon>Chilo</taxon>
    </lineage>
</organism>
<feature type="compositionally biased region" description="Basic residues" evidence="4">
    <location>
        <begin position="339"/>
        <end position="350"/>
    </location>
</feature>
<evidence type="ECO:0000313" key="6">
    <source>
        <dbReference type="EMBL" id="CAH0405674.1"/>
    </source>
</evidence>
<reference evidence="6" key="1">
    <citation type="submission" date="2021-12" db="EMBL/GenBank/DDBJ databases">
        <authorList>
            <person name="King R."/>
        </authorList>
    </citation>
    <scope>NUCLEOTIDE SEQUENCE</scope>
</reference>
<dbReference type="Gene3D" id="1.10.10.10">
    <property type="entry name" value="Winged helix-like DNA-binding domain superfamily/Winged helix DNA-binding domain"/>
    <property type="match status" value="1"/>
</dbReference>
<dbReference type="PROSITE" id="PS00346">
    <property type="entry name" value="ETS_DOMAIN_2"/>
    <property type="match status" value="1"/>
</dbReference>
<proteinExistence type="inferred from homology"/>
<dbReference type="PROSITE" id="PS00345">
    <property type="entry name" value="ETS_DOMAIN_1"/>
    <property type="match status" value="1"/>
</dbReference>
<dbReference type="PROSITE" id="PS50061">
    <property type="entry name" value="ETS_DOMAIN_3"/>
    <property type="match status" value="1"/>
</dbReference>
<evidence type="ECO:0000256" key="4">
    <source>
        <dbReference type="SAM" id="MobiDB-lite"/>
    </source>
</evidence>
<dbReference type="InterPro" id="IPR036388">
    <property type="entry name" value="WH-like_DNA-bd_sf"/>
</dbReference>
<feature type="region of interest" description="Disordered" evidence="4">
    <location>
        <begin position="339"/>
        <end position="364"/>
    </location>
</feature>
<dbReference type="SUPFAM" id="SSF46785">
    <property type="entry name" value="Winged helix' DNA-binding domain"/>
    <property type="match status" value="1"/>
</dbReference>
<dbReference type="InterPro" id="IPR036390">
    <property type="entry name" value="WH_DNA-bd_sf"/>
</dbReference>
<evidence type="ECO:0000256" key="1">
    <source>
        <dbReference type="ARBA" id="ARBA00005562"/>
    </source>
</evidence>
<feature type="domain" description="ETS" evidence="5">
    <location>
        <begin position="369"/>
        <end position="451"/>
    </location>
</feature>
<dbReference type="EMBL" id="OU963898">
    <property type="protein sequence ID" value="CAH0405674.1"/>
    <property type="molecule type" value="Genomic_DNA"/>
</dbReference>
<keyword evidence="2 3" id="KW-0238">DNA-binding</keyword>
<dbReference type="Proteomes" id="UP001153292">
    <property type="component" value="Chromosome 5"/>
</dbReference>
<dbReference type="Pfam" id="PF00178">
    <property type="entry name" value="Ets"/>
    <property type="match status" value="1"/>
</dbReference>
<gene>
    <name evidence="6" type="ORF">CHILSU_LOCUS9039</name>
</gene>
<accession>A0ABN8BEI0</accession>
<dbReference type="PRINTS" id="PR00454">
    <property type="entry name" value="ETSDOMAIN"/>
</dbReference>
<evidence type="ECO:0000256" key="2">
    <source>
        <dbReference type="ARBA" id="ARBA00023125"/>
    </source>
</evidence>
<dbReference type="InterPro" id="IPR046328">
    <property type="entry name" value="ETS_fam"/>
</dbReference>